<dbReference type="Gene3D" id="3.40.50.1240">
    <property type="entry name" value="Phosphoglycerate mutase-like"/>
    <property type="match status" value="1"/>
</dbReference>
<organism evidence="4">
    <name type="scientific">Timema poppense</name>
    <name type="common">Walking stick</name>
    <dbReference type="NCBI Taxonomy" id="170557"/>
    <lineage>
        <taxon>Eukaryota</taxon>
        <taxon>Metazoa</taxon>
        <taxon>Ecdysozoa</taxon>
        <taxon>Arthropoda</taxon>
        <taxon>Hexapoda</taxon>
        <taxon>Insecta</taxon>
        <taxon>Pterygota</taxon>
        <taxon>Neoptera</taxon>
        <taxon>Polyneoptera</taxon>
        <taxon>Phasmatodea</taxon>
        <taxon>Timematodea</taxon>
        <taxon>Timematoidea</taxon>
        <taxon>Timematidae</taxon>
        <taxon>Timema</taxon>
    </lineage>
</organism>
<feature type="active site" description="Tele-phosphohistidine intermediate" evidence="2">
    <location>
        <position position="59"/>
    </location>
</feature>
<dbReference type="GO" id="GO:0006003">
    <property type="term" value="P:fructose 2,6-bisphosphate metabolic process"/>
    <property type="evidence" value="ECO:0007669"/>
    <property type="project" value="InterPro"/>
</dbReference>
<evidence type="ECO:0000256" key="2">
    <source>
        <dbReference type="PIRSR" id="PIRSR613078-1"/>
    </source>
</evidence>
<proteinExistence type="inferred from homology"/>
<dbReference type="InterPro" id="IPR027417">
    <property type="entry name" value="P-loop_NTPase"/>
</dbReference>
<dbReference type="SMART" id="SM00855">
    <property type="entry name" value="PGAM"/>
    <property type="match status" value="1"/>
</dbReference>
<protein>
    <recommendedName>
        <fullName evidence="5">6-phosphofructo-2-kinase</fullName>
    </recommendedName>
</protein>
<feature type="active site" description="Proton donor/acceptor" evidence="2">
    <location>
        <position position="128"/>
    </location>
</feature>
<dbReference type="EMBL" id="OD000272">
    <property type="protein sequence ID" value="CAD7396708.1"/>
    <property type="molecule type" value="Genomic_DNA"/>
</dbReference>
<evidence type="ECO:0000256" key="3">
    <source>
        <dbReference type="PIRSR" id="PIRSR613078-2"/>
    </source>
</evidence>
<dbReference type="SUPFAM" id="SSF53254">
    <property type="entry name" value="Phosphoglycerate mutase-like"/>
    <property type="match status" value="1"/>
</dbReference>
<dbReference type="Pfam" id="PF00300">
    <property type="entry name" value="His_Phos_1"/>
    <property type="match status" value="1"/>
</dbReference>
<dbReference type="InterPro" id="IPR003094">
    <property type="entry name" value="6Pfruct_kin"/>
</dbReference>
<dbReference type="GO" id="GO:0003873">
    <property type="term" value="F:6-phosphofructo-2-kinase activity"/>
    <property type="evidence" value="ECO:0007669"/>
    <property type="project" value="TreeGrafter"/>
</dbReference>
<evidence type="ECO:0000313" key="4">
    <source>
        <dbReference type="EMBL" id="CAD7396708.1"/>
    </source>
</evidence>
<reference evidence="4" key="1">
    <citation type="submission" date="2020-11" db="EMBL/GenBank/DDBJ databases">
        <authorList>
            <person name="Tran Van P."/>
        </authorList>
    </citation>
    <scope>NUCLEOTIDE SEQUENCE</scope>
</reference>
<dbReference type="InterPro" id="IPR029033">
    <property type="entry name" value="His_PPase_superfam"/>
</dbReference>
<dbReference type="CDD" id="cd07067">
    <property type="entry name" value="HP_PGM_like"/>
    <property type="match status" value="1"/>
</dbReference>
<dbReference type="AlphaFoldDB" id="A0A7R9CHH6"/>
<comment type="similarity">
    <text evidence="1">In the C-terminal section; belongs to the phosphoglycerate mutase family.</text>
</comment>
<feature type="binding site" evidence="3">
    <location>
        <position position="108"/>
    </location>
    <ligand>
        <name>substrate</name>
    </ligand>
</feature>
<dbReference type="InterPro" id="IPR013078">
    <property type="entry name" value="His_Pase_superF_clade-1"/>
</dbReference>
<dbReference type="PANTHER" id="PTHR10606:SF65">
    <property type="entry name" value="6-PHOSPHOFRUCTO-2-KINASE_FRUCTOSE-2, 6-BISPHOSPHATASE-LIKE PROTEIN"/>
    <property type="match status" value="1"/>
</dbReference>
<dbReference type="GO" id="GO:0005524">
    <property type="term" value="F:ATP binding"/>
    <property type="evidence" value="ECO:0007669"/>
    <property type="project" value="InterPro"/>
</dbReference>
<sequence>MEQYETMSSSQDKLYSFLKILNQGEDITSHKVRGHLETKVQTFLTNFSPTPKTLYFSRHGESENNVLGKIGGDADLSPRGQQYGLSLARHMNAQNIPNLHVWTSELRRTKQTAEGINASIQHLAPLNELDAGVCEGLTYEEMADKYPQEFAWRDQDKLRYRYPWGESYVDIMSRLEPVLLELEHEEHVLVVSHQAILRCVLGYFLNKKPEELPYINVPLHTIIKMTTEGYSCRLEFIKLPVECVDTYRQQPKNFEDYSFMEVALRVTHSSLMSSDRMKPRSGDWANCSTSRTSKDALLTVPSHFESLNFWQVNGTHRPLIEQH</sequence>
<dbReference type="GO" id="GO:0005829">
    <property type="term" value="C:cytosol"/>
    <property type="evidence" value="ECO:0007669"/>
    <property type="project" value="TreeGrafter"/>
</dbReference>
<gene>
    <name evidence="4" type="ORF">TPSB3V08_LOCUS792</name>
</gene>
<dbReference type="GO" id="GO:0004331">
    <property type="term" value="F:fructose-2,6-bisphosphate 2-phosphatase activity"/>
    <property type="evidence" value="ECO:0007669"/>
    <property type="project" value="TreeGrafter"/>
</dbReference>
<evidence type="ECO:0008006" key="5">
    <source>
        <dbReference type="Google" id="ProtNLM"/>
    </source>
</evidence>
<dbReference type="PRINTS" id="PR00991">
    <property type="entry name" value="6PFRUCTKNASE"/>
</dbReference>
<evidence type="ECO:0000256" key="1">
    <source>
        <dbReference type="ARBA" id="ARBA00008408"/>
    </source>
</evidence>
<name>A0A7R9CHH6_TIMPO</name>
<dbReference type="Gene3D" id="3.40.50.300">
    <property type="entry name" value="P-loop containing nucleotide triphosphate hydrolases"/>
    <property type="match status" value="1"/>
</dbReference>
<dbReference type="FunFam" id="3.40.50.1240:FF:000001">
    <property type="entry name" value="6-phosphofructo-2-kinase/fructose-2, 6-bisphosphatase 3 isoform 2"/>
    <property type="match status" value="1"/>
</dbReference>
<feature type="binding site" evidence="3">
    <location>
        <begin position="58"/>
        <end position="65"/>
    </location>
    <ligand>
        <name>substrate</name>
    </ligand>
</feature>
<accession>A0A7R9CHH6</accession>
<dbReference type="PANTHER" id="PTHR10606">
    <property type="entry name" value="6-PHOSPHOFRUCTO-2-KINASE/FRUCTOSE-2,6-BISPHOSPHATASE"/>
    <property type="match status" value="1"/>
</dbReference>